<evidence type="ECO:0000256" key="1">
    <source>
        <dbReference type="SAM" id="MobiDB-lite"/>
    </source>
</evidence>
<sequence>MHPGSMTDTRQESLAELLGGRSGALDASLPPAVFALGWLLGERSIGAGALAAVLCGVVIGAYRLARGGKPRAVVVSLTLVVLAAYVALRTGRAEDFFLLRILLNVGSALVWAASIVLRWPLLGVVVGLVTGQRLKWRKDPDLMRAYRYASWPWVGQYLLRVAVFGGFWLAGQVVALGVAQVALSWPLQVVCVVVSWWVIRRSLPADHPGLRHPRVPGEAAGPAPAGNPAAAAGSAAGTPAAATDPAGNPAAATDPAAERSERVD</sequence>
<keyword evidence="2" id="KW-1133">Transmembrane helix</keyword>
<proteinExistence type="predicted"/>
<evidence type="ECO:0000313" key="3">
    <source>
        <dbReference type="EMBL" id="ATE52216.1"/>
    </source>
</evidence>
<feature type="transmembrane region" description="Helical" evidence="2">
    <location>
        <begin position="72"/>
        <end position="88"/>
    </location>
</feature>
<keyword evidence="4" id="KW-1185">Reference proteome</keyword>
<dbReference type="InterPro" id="IPR016566">
    <property type="entry name" value="UCP010219"/>
</dbReference>
<dbReference type="AlphaFoldDB" id="A0A290YZK6"/>
<reference evidence="3" key="1">
    <citation type="submission" date="2017-09" db="EMBL/GenBank/DDBJ databases">
        <title>Complete Genome Sequence of ansamitocin-producing Bacterium Actinosynnema pretiosum X47.</title>
        <authorList>
            <person name="Cao G."/>
            <person name="Zong G."/>
            <person name="Zhong C."/>
            <person name="Fu J."/>
        </authorList>
    </citation>
    <scope>NUCLEOTIDE SEQUENCE [LARGE SCALE GENOMIC DNA]</scope>
    <source>
        <strain evidence="3">X47</strain>
    </source>
</reference>
<feature type="transmembrane region" description="Helical" evidence="2">
    <location>
        <begin position="151"/>
        <end position="171"/>
    </location>
</feature>
<dbReference type="KEGG" id="apre:CNX65_01990"/>
<feature type="transmembrane region" description="Helical" evidence="2">
    <location>
        <begin position="108"/>
        <end position="130"/>
    </location>
</feature>
<dbReference type="EMBL" id="CP023445">
    <property type="protein sequence ID" value="ATE52216.1"/>
    <property type="molecule type" value="Genomic_DNA"/>
</dbReference>
<feature type="compositionally biased region" description="Low complexity" evidence="1">
    <location>
        <begin position="216"/>
        <end position="255"/>
    </location>
</feature>
<keyword evidence="2" id="KW-0472">Membrane</keyword>
<dbReference type="Proteomes" id="UP000218505">
    <property type="component" value="Chromosome"/>
</dbReference>
<accession>A0A290YZK6</accession>
<feature type="transmembrane region" description="Helical" evidence="2">
    <location>
        <begin position="177"/>
        <end position="199"/>
    </location>
</feature>
<evidence type="ECO:0000256" key="2">
    <source>
        <dbReference type="SAM" id="Phobius"/>
    </source>
</evidence>
<evidence type="ECO:0000313" key="4">
    <source>
        <dbReference type="Proteomes" id="UP000218505"/>
    </source>
</evidence>
<name>A0A290YZK6_9PSEU</name>
<keyword evidence="2" id="KW-0812">Transmembrane</keyword>
<gene>
    <name evidence="3" type="ORF">CNX65_01990</name>
</gene>
<protein>
    <submittedName>
        <fullName evidence="3">Uncharacterized protein</fullName>
    </submittedName>
</protein>
<dbReference type="Pfam" id="PF11361">
    <property type="entry name" value="DUF3159"/>
    <property type="match status" value="1"/>
</dbReference>
<organism evidence="3 4">
    <name type="scientific">Actinosynnema pretiosum</name>
    <dbReference type="NCBI Taxonomy" id="42197"/>
    <lineage>
        <taxon>Bacteria</taxon>
        <taxon>Bacillati</taxon>
        <taxon>Actinomycetota</taxon>
        <taxon>Actinomycetes</taxon>
        <taxon>Pseudonocardiales</taxon>
        <taxon>Pseudonocardiaceae</taxon>
        <taxon>Actinosynnema</taxon>
    </lineage>
</organism>
<feature type="region of interest" description="Disordered" evidence="1">
    <location>
        <begin position="210"/>
        <end position="264"/>
    </location>
</feature>
<feature type="transmembrane region" description="Helical" evidence="2">
    <location>
        <begin position="45"/>
        <end position="65"/>
    </location>
</feature>